<evidence type="ECO:0000313" key="2">
    <source>
        <dbReference type="Proteomes" id="UP001431221"/>
    </source>
</evidence>
<dbReference type="InterPro" id="IPR016032">
    <property type="entry name" value="Sig_transdc_resp-reg_C-effctor"/>
</dbReference>
<dbReference type="Gene3D" id="1.25.40.10">
    <property type="entry name" value="Tetratricopeptide repeat domain"/>
    <property type="match status" value="1"/>
</dbReference>
<dbReference type="RefSeq" id="WP_248151121.1">
    <property type="nucleotide sequence ID" value="NZ_JALNMJ010000002.1"/>
</dbReference>
<sequence length="716" mass="79345">MIALLALLATAPDGMRMRAWLQERLWSLSGAELGRASLRRALSDLRKVLGDEFDRIFKVSNTSISLRPGCYHLIGDRSEGEFLEGLAVSEPEFQKWLSQQRAGPPFASAAPVQTSGIGFASPTVAVIPFTFLNTASQNEMLGDVLAQEMTRSLSRANLFIVFSHLLGRQLQSPETDLGSLTASHPIDFVVYGTVRATRDLLEIDVDIADARSGRLCGTHACPVSIAQFLEGKSDIVSDMTRQIAESIVVDMIGQKLSSEVPGHTSSWGKNNTLRNRAEKRAKEVCDASIYVEQLMAQQPRNSEFHSWLRRWYVEHLERSGVEAIRSRSGEKARTYFQKALEIANDFGEQTDRDQATGRLLLLLGPQLSINHGFASTEVQEVYEKANQQYSGGQIDTDQRLQMIWGLWGAEIVKANISGAELLSSEFLEIACDRSGSMAEAAGQYMCGVGAFYFGDFVRAESVFLKAVELAQRADFHEMITRYGMDLHLLSSCYLGWCYALMGRTDKTAKAAHDIEAHSARSDHAFSQALSYCFLSTMHNFLGNLGKAKTFGLRASSLSRRHGFAQQASHARVNLGRVRDRSGHASGLHLLQEGLRAYAETGAVLARPYAEAWIAEALIDRREEKDALDRVLKARRFACQSGERYFDAELLRIAALAVRGKRPEPSRRTEVLLRKSLDQARCTGANLHLLKTMSDLERCRLGSNEGAPSTGTIRLHS</sequence>
<dbReference type="Proteomes" id="UP001431221">
    <property type="component" value="Unassembled WGS sequence"/>
</dbReference>
<reference evidence="1" key="1">
    <citation type="submission" date="2022-04" db="EMBL/GenBank/DDBJ databases">
        <title>Roseibium sp. CAU 1639 isolated from mud.</title>
        <authorList>
            <person name="Kim W."/>
        </authorList>
    </citation>
    <scope>NUCLEOTIDE SEQUENCE</scope>
    <source>
        <strain evidence="1">CAU 1639</strain>
    </source>
</reference>
<dbReference type="InterPro" id="IPR011990">
    <property type="entry name" value="TPR-like_helical_dom_sf"/>
</dbReference>
<gene>
    <name evidence="1" type="ORF">M0H32_04300</name>
</gene>
<dbReference type="Gene3D" id="1.10.10.10">
    <property type="entry name" value="Winged helix-like DNA-binding domain superfamily/Winged helix DNA-binding domain"/>
    <property type="match status" value="1"/>
</dbReference>
<keyword evidence="2" id="KW-1185">Reference proteome</keyword>
<dbReference type="SUPFAM" id="SSF48452">
    <property type="entry name" value="TPR-like"/>
    <property type="match status" value="1"/>
</dbReference>
<dbReference type="SUPFAM" id="SSF46894">
    <property type="entry name" value="C-terminal effector domain of the bipartite response regulators"/>
    <property type="match status" value="1"/>
</dbReference>
<proteinExistence type="predicted"/>
<organism evidence="1 2">
    <name type="scientific">Roseibium sediminicola</name>
    <dbReference type="NCBI Taxonomy" id="2933272"/>
    <lineage>
        <taxon>Bacteria</taxon>
        <taxon>Pseudomonadati</taxon>
        <taxon>Pseudomonadota</taxon>
        <taxon>Alphaproteobacteria</taxon>
        <taxon>Hyphomicrobiales</taxon>
        <taxon>Stappiaceae</taxon>
        <taxon>Roseibium</taxon>
    </lineage>
</organism>
<comment type="caution">
    <text evidence="1">The sequence shown here is derived from an EMBL/GenBank/DDBJ whole genome shotgun (WGS) entry which is preliminary data.</text>
</comment>
<name>A0ABT0GPN2_9HYPH</name>
<accession>A0ABT0GPN2</accession>
<dbReference type="EMBL" id="JALNMJ010000002">
    <property type="protein sequence ID" value="MCK7611373.1"/>
    <property type="molecule type" value="Genomic_DNA"/>
</dbReference>
<evidence type="ECO:0000313" key="1">
    <source>
        <dbReference type="EMBL" id="MCK7611373.1"/>
    </source>
</evidence>
<dbReference type="InterPro" id="IPR036388">
    <property type="entry name" value="WH-like_DNA-bd_sf"/>
</dbReference>
<protein>
    <recommendedName>
        <fullName evidence="3">TolB amino-terminal domain-containing protein</fullName>
    </recommendedName>
</protein>
<evidence type="ECO:0008006" key="3">
    <source>
        <dbReference type="Google" id="ProtNLM"/>
    </source>
</evidence>